<dbReference type="GO" id="GO:0016787">
    <property type="term" value="F:hydrolase activity"/>
    <property type="evidence" value="ECO:0007669"/>
    <property type="project" value="UniProtKB-KW"/>
</dbReference>
<comment type="caution">
    <text evidence="4">The sequence shown here is derived from an EMBL/GenBank/DDBJ whole genome shotgun (WGS) entry which is preliminary data.</text>
</comment>
<evidence type="ECO:0000256" key="2">
    <source>
        <dbReference type="ARBA" id="ARBA00022801"/>
    </source>
</evidence>
<reference evidence="4 5" key="1">
    <citation type="submission" date="2023-07" db="EMBL/GenBank/DDBJ databases">
        <title>Novel species in genus Planococcus.</title>
        <authorList>
            <person name="Ning S."/>
        </authorList>
    </citation>
    <scope>NUCLEOTIDE SEQUENCE [LARGE SCALE GENOMIC DNA]</scope>
    <source>
        <strain evidence="4 5">N017</strain>
    </source>
</reference>
<dbReference type="InterPro" id="IPR000086">
    <property type="entry name" value="NUDIX_hydrolase_dom"/>
</dbReference>
<dbReference type="CDD" id="cd04688">
    <property type="entry name" value="NUDIX_Hydrolase"/>
    <property type="match status" value="1"/>
</dbReference>
<accession>A0ABT8NAV2</accession>
<evidence type="ECO:0000313" key="4">
    <source>
        <dbReference type="EMBL" id="MDN7245023.1"/>
    </source>
</evidence>
<dbReference type="Proteomes" id="UP001172142">
    <property type="component" value="Unassembled WGS sequence"/>
</dbReference>
<dbReference type="EMBL" id="JAUJWU010000001">
    <property type="protein sequence ID" value="MDN7245023.1"/>
    <property type="molecule type" value="Genomic_DNA"/>
</dbReference>
<evidence type="ECO:0000313" key="5">
    <source>
        <dbReference type="Proteomes" id="UP001172142"/>
    </source>
</evidence>
<keyword evidence="5" id="KW-1185">Reference proteome</keyword>
<protein>
    <submittedName>
        <fullName evidence="4">NUDIX hydrolase</fullName>
    </submittedName>
</protein>
<keyword evidence="2 4" id="KW-0378">Hydrolase</keyword>
<proteinExistence type="predicted"/>
<feature type="domain" description="Nudix hydrolase" evidence="3">
    <location>
        <begin position="7"/>
        <end position="146"/>
    </location>
</feature>
<organism evidence="4 5">
    <name type="scientific">Planococcus shenhongbingii</name>
    <dbReference type="NCBI Taxonomy" id="3058398"/>
    <lineage>
        <taxon>Bacteria</taxon>
        <taxon>Bacillati</taxon>
        <taxon>Bacillota</taxon>
        <taxon>Bacilli</taxon>
        <taxon>Bacillales</taxon>
        <taxon>Caryophanaceae</taxon>
        <taxon>Planococcus</taxon>
    </lineage>
</organism>
<dbReference type="Gene3D" id="3.90.79.10">
    <property type="entry name" value="Nucleoside Triphosphate Pyrophosphohydrolase"/>
    <property type="match status" value="1"/>
</dbReference>
<evidence type="ECO:0000256" key="1">
    <source>
        <dbReference type="ARBA" id="ARBA00001946"/>
    </source>
</evidence>
<name>A0ABT8NAV2_9BACL</name>
<dbReference type="RefSeq" id="WP_301855573.1">
    <property type="nucleotide sequence ID" value="NZ_JAUJWU010000001.1"/>
</dbReference>
<comment type="cofactor">
    <cofactor evidence="1">
        <name>Mg(2+)</name>
        <dbReference type="ChEBI" id="CHEBI:18420"/>
    </cofactor>
</comment>
<dbReference type="Pfam" id="PF00293">
    <property type="entry name" value="NUDIX"/>
    <property type="match status" value="1"/>
</dbReference>
<dbReference type="PROSITE" id="PS00893">
    <property type="entry name" value="NUDIX_BOX"/>
    <property type="match status" value="1"/>
</dbReference>
<dbReference type="InterPro" id="IPR015797">
    <property type="entry name" value="NUDIX_hydrolase-like_dom_sf"/>
</dbReference>
<dbReference type="PANTHER" id="PTHR43046:SF14">
    <property type="entry name" value="MUTT_NUDIX FAMILY PROTEIN"/>
    <property type="match status" value="1"/>
</dbReference>
<dbReference type="PANTHER" id="PTHR43046">
    <property type="entry name" value="GDP-MANNOSE MANNOSYL HYDROLASE"/>
    <property type="match status" value="1"/>
</dbReference>
<gene>
    <name evidence="4" type="ORF">QWY13_05880</name>
</gene>
<dbReference type="InterPro" id="IPR020084">
    <property type="entry name" value="NUDIX_hydrolase_CS"/>
</dbReference>
<evidence type="ECO:0000259" key="3">
    <source>
        <dbReference type="PROSITE" id="PS51462"/>
    </source>
</evidence>
<dbReference type="SUPFAM" id="SSF55811">
    <property type="entry name" value="Nudix"/>
    <property type="match status" value="1"/>
</dbReference>
<sequence>MDTTFKLDHQVFNYRVAAVWIENGHVLLHKQTKESHWALPGGRAQMLENSKACVQRELREELDVEVEAERMLWVTENFFTYDQKKYHELGFYYLVYSKTGEKFYRPEPFFGPEGDHLTYQWIPLEEVCTVNLYPHFLREALQKMPQATEHLILAD</sequence>
<dbReference type="PROSITE" id="PS51462">
    <property type="entry name" value="NUDIX"/>
    <property type="match status" value="1"/>
</dbReference>